<feature type="transmembrane region" description="Helical" evidence="1">
    <location>
        <begin position="40"/>
        <end position="60"/>
    </location>
</feature>
<reference evidence="2 3" key="1">
    <citation type="submission" date="2024-09" db="EMBL/GenBank/DDBJ databases">
        <authorList>
            <person name="Sun Q."/>
            <person name="Mori K."/>
        </authorList>
    </citation>
    <scope>NUCLEOTIDE SEQUENCE [LARGE SCALE GENOMIC DNA]</scope>
    <source>
        <strain evidence="2 3">CCM 7759</strain>
    </source>
</reference>
<sequence length="224" mass="25224">MAMLFDTFRWIHIFCGFLALCIFWIPIVTKKGGRTHSRVGWVYVTAMAAVSVSALFMGIYRLTWDAGPDVDAIPFSWFLINIAILSAATAWYGIRVLRFKRRKETHRGPAELLFALLLLGSSIAVSVYGWTIGFALLQYFPIVGMFLGGSQLVYWLTVPKNKAHWAVEHIVGMLSCCIATVTAFTVFGAPRLLHIESVSLFVWLLPTIVMVPLIIGFTRKYQRT</sequence>
<dbReference type="RefSeq" id="WP_377474105.1">
    <property type="nucleotide sequence ID" value="NZ_JBHLWN010000111.1"/>
</dbReference>
<feature type="transmembrane region" description="Helical" evidence="1">
    <location>
        <begin position="7"/>
        <end position="28"/>
    </location>
</feature>
<proteinExistence type="predicted"/>
<gene>
    <name evidence="2" type="ORF">ACFFK0_27680</name>
</gene>
<dbReference type="EMBL" id="JBHLWN010000111">
    <property type="protein sequence ID" value="MFC0216182.1"/>
    <property type="molecule type" value="Genomic_DNA"/>
</dbReference>
<organism evidence="2 3">
    <name type="scientific">Paenibacillus chartarius</name>
    <dbReference type="NCBI Taxonomy" id="747481"/>
    <lineage>
        <taxon>Bacteria</taxon>
        <taxon>Bacillati</taxon>
        <taxon>Bacillota</taxon>
        <taxon>Bacilli</taxon>
        <taxon>Bacillales</taxon>
        <taxon>Paenibacillaceae</taxon>
        <taxon>Paenibacillus</taxon>
    </lineage>
</organism>
<feature type="transmembrane region" description="Helical" evidence="1">
    <location>
        <begin position="170"/>
        <end position="188"/>
    </location>
</feature>
<feature type="transmembrane region" description="Helical" evidence="1">
    <location>
        <begin position="72"/>
        <end position="92"/>
    </location>
</feature>
<evidence type="ECO:0000256" key="1">
    <source>
        <dbReference type="SAM" id="Phobius"/>
    </source>
</evidence>
<comment type="caution">
    <text evidence="2">The sequence shown here is derived from an EMBL/GenBank/DDBJ whole genome shotgun (WGS) entry which is preliminary data.</text>
</comment>
<feature type="transmembrane region" description="Helical" evidence="1">
    <location>
        <begin position="112"/>
        <end position="130"/>
    </location>
</feature>
<keyword evidence="1" id="KW-0812">Transmembrane</keyword>
<keyword evidence="1" id="KW-1133">Transmembrane helix</keyword>
<feature type="transmembrane region" description="Helical" evidence="1">
    <location>
        <begin position="136"/>
        <end position="158"/>
    </location>
</feature>
<dbReference type="Proteomes" id="UP001589776">
    <property type="component" value="Unassembled WGS sequence"/>
</dbReference>
<accession>A0ABV6DU66</accession>
<evidence type="ECO:0000313" key="3">
    <source>
        <dbReference type="Proteomes" id="UP001589776"/>
    </source>
</evidence>
<protein>
    <submittedName>
        <fullName evidence="2">DUF2306 domain-containing protein</fullName>
    </submittedName>
</protein>
<keyword evidence="3" id="KW-1185">Reference proteome</keyword>
<name>A0ABV6DU66_9BACL</name>
<evidence type="ECO:0000313" key="2">
    <source>
        <dbReference type="EMBL" id="MFC0216182.1"/>
    </source>
</evidence>
<keyword evidence="1" id="KW-0472">Membrane</keyword>
<feature type="transmembrane region" description="Helical" evidence="1">
    <location>
        <begin position="200"/>
        <end position="218"/>
    </location>
</feature>